<keyword evidence="1" id="KW-0732">Signal</keyword>
<evidence type="ECO:0000313" key="3">
    <source>
        <dbReference type="Proteomes" id="UP001239445"/>
    </source>
</evidence>
<dbReference type="AlphaFoldDB" id="A0AAJ0B1D5"/>
<dbReference type="Proteomes" id="UP001239445">
    <property type="component" value="Unassembled WGS sequence"/>
</dbReference>
<dbReference type="EMBL" id="MU839851">
    <property type="protein sequence ID" value="KAK1749866.1"/>
    <property type="molecule type" value="Genomic_DNA"/>
</dbReference>
<proteinExistence type="predicted"/>
<accession>A0AAJ0B1D5</accession>
<sequence length="319" mass="32045">MYRASIVAPLLLSFVSTALGDLGSDAFCSKKALNYLACRNGIPLSCIPAIATQAAEFCSGFLAVTATSVTTASQVTTVTVTQTLTSGTTATETSTTVAETTTTEISTATTSSITGTTTVTSFVPPDVVSIAPRGQAMLGCSSLSEEKLNQIPSENLASVCKCLSVTATTVVVIQTATASSTATAPASSTTTSTFMVTVVAVSSSTTTTTTTATTTLDVVATSTAVVDICSVTYNPSGEGVGNAIFLPEVSSGQDCCVLCWNTPDCVAAAFPGGCQLLVKTVPLDGAPTSPTCPLGIENYNFLPGPGVVYAGPCAVPPSS</sequence>
<comment type="caution">
    <text evidence="2">The sequence shown here is derived from an EMBL/GenBank/DDBJ whole genome shotgun (WGS) entry which is preliminary data.</text>
</comment>
<keyword evidence="3" id="KW-1185">Reference proteome</keyword>
<name>A0AAJ0B1D5_9PEZI</name>
<evidence type="ECO:0000256" key="1">
    <source>
        <dbReference type="SAM" id="SignalP"/>
    </source>
</evidence>
<evidence type="ECO:0000313" key="2">
    <source>
        <dbReference type="EMBL" id="KAK1749866.1"/>
    </source>
</evidence>
<organism evidence="2 3">
    <name type="scientific">Echria macrotheca</name>
    <dbReference type="NCBI Taxonomy" id="438768"/>
    <lineage>
        <taxon>Eukaryota</taxon>
        <taxon>Fungi</taxon>
        <taxon>Dikarya</taxon>
        <taxon>Ascomycota</taxon>
        <taxon>Pezizomycotina</taxon>
        <taxon>Sordariomycetes</taxon>
        <taxon>Sordariomycetidae</taxon>
        <taxon>Sordariales</taxon>
        <taxon>Schizotheciaceae</taxon>
        <taxon>Echria</taxon>
    </lineage>
</organism>
<reference evidence="2" key="1">
    <citation type="submission" date="2023-06" db="EMBL/GenBank/DDBJ databases">
        <title>Genome-scale phylogeny and comparative genomics of the fungal order Sordariales.</title>
        <authorList>
            <consortium name="Lawrence Berkeley National Laboratory"/>
            <person name="Hensen N."/>
            <person name="Bonometti L."/>
            <person name="Westerberg I."/>
            <person name="Brannstrom I.O."/>
            <person name="Guillou S."/>
            <person name="Cros-Aarteil S."/>
            <person name="Calhoun S."/>
            <person name="Haridas S."/>
            <person name="Kuo A."/>
            <person name="Mondo S."/>
            <person name="Pangilinan J."/>
            <person name="Riley R."/>
            <person name="Labutti K."/>
            <person name="Andreopoulos B."/>
            <person name="Lipzen A."/>
            <person name="Chen C."/>
            <person name="Yanf M."/>
            <person name="Daum C."/>
            <person name="Ng V."/>
            <person name="Clum A."/>
            <person name="Steindorff A."/>
            <person name="Ohm R."/>
            <person name="Martin F."/>
            <person name="Silar P."/>
            <person name="Natvig D."/>
            <person name="Lalanne C."/>
            <person name="Gautier V."/>
            <person name="Ament-Velasquez S.L."/>
            <person name="Kruys A."/>
            <person name="Hutchinson M.I."/>
            <person name="Powell A.J."/>
            <person name="Barry K."/>
            <person name="Miller A.N."/>
            <person name="Grigoriev I.V."/>
            <person name="Debuchy R."/>
            <person name="Gladieux P."/>
            <person name="Thoren M.H."/>
            <person name="Johannesson H."/>
        </authorList>
    </citation>
    <scope>NUCLEOTIDE SEQUENCE</scope>
    <source>
        <strain evidence="2">PSN4</strain>
    </source>
</reference>
<protein>
    <recommendedName>
        <fullName evidence="4">Apple domain-containing protein</fullName>
    </recommendedName>
</protein>
<gene>
    <name evidence="2" type="ORF">QBC47DRAFT_439541</name>
</gene>
<evidence type="ECO:0008006" key="4">
    <source>
        <dbReference type="Google" id="ProtNLM"/>
    </source>
</evidence>
<feature type="signal peptide" evidence="1">
    <location>
        <begin position="1"/>
        <end position="20"/>
    </location>
</feature>
<feature type="chain" id="PRO_5042511005" description="Apple domain-containing protein" evidence="1">
    <location>
        <begin position="21"/>
        <end position="319"/>
    </location>
</feature>